<dbReference type="EMBL" id="MT711976">
    <property type="protein sequence ID" value="QMP84331.1"/>
    <property type="molecule type" value="Genomic_DNA"/>
</dbReference>
<dbReference type="Proteomes" id="UP000515922">
    <property type="component" value="Segment"/>
</dbReference>
<proteinExistence type="predicted"/>
<evidence type="ECO:0000313" key="2">
    <source>
        <dbReference type="Proteomes" id="UP000515922"/>
    </source>
</evidence>
<keyword evidence="2" id="KW-1185">Reference proteome</keyword>
<organism evidence="1 2">
    <name type="scientific">Streptomyces phage Coruscant</name>
    <dbReference type="NCBI Taxonomy" id="2739834"/>
    <lineage>
        <taxon>Viruses</taxon>
        <taxon>Duplodnaviria</taxon>
        <taxon>Heunggongvirae</taxon>
        <taxon>Uroviricota</taxon>
        <taxon>Caudoviricetes</taxon>
        <taxon>Stanwilliamsviridae</taxon>
        <taxon>Boydwoodruffvirinae</taxon>
        <taxon>Coruscantvirus</taxon>
        <taxon>Coruscantvirus coruscant</taxon>
    </lineage>
</organism>
<reference evidence="1 2" key="1">
    <citation type="submission" date="2020-07" db="EMBL/GenBank/DDBJ databases">
        <title>Streptomyces phage Genome sequencing and assembly.</title>
        <authorList>
            <person name="Sharma V."/>
            <person name="Hardy A."/>
            <person name="Frunzke J."/>
        </authorList>
    </citation>
    <scope>NUCLEOTIDE SEQUENCE [LARGE SCALE GENOMIC DNA]</scope>
</reference>
<gene>
    <name evidence="1" type="ORF">HUN41_00242</name>
</gene>
<accession>A0A7G4AWE1</accession>
<name>A0A7G4AWE1_9CAUD</name>
<protein>
    <submittedName>
        <fullName evidence="1">Uncharacterized protein</fullName>
    </submittedName>
</protein>
<evidence type="ECO:0000313" key="1">
    <source>
        <dbReference type="EMBL" id="QMP84331.1"/>
    </source>
</evidence>
<sequence length="79" mass="9171">MSVVLDISSVDTFVAEQKAKGNDVRWDGWDLVFFRKNRDQRGFTSKYGAYRHGNWGFETRVEVDSFGKWKVPARSVKNP</sequence>